<dbReference type="InterPro" id="IPR052047">
    <property type="entry name" value="GH94_Enzymes"/>
</dbReference>
<dbReference type="EMBL" id="LVHD01000022">
    <property type="protein sequence ID" value="OAG75715.1"/>
    <property type="molecule type" value="Genomic_DNA"/>
</dbReference>
<dbReference type="PANTHER" id="PTHR37469:SF2">
    <property type="entry name" value="CELLOBIONIC ACID PHOSPHORYLASE"/>
    <property type="match status" value="1"/>
</dbReference>
<keyword evidence="1 5" id="KW-0328">Glycosyltransferase</keyword>
<feature type="domain" description="Glycoside hydrolase family 65 C-terminal" evidence="3">
    <location>
        <begin position="62"/>
        <end position="107"/>
    </location>
</feature>
<name>A0A177G8M9_9PROT</name>
<dbReference type="PANTHER" id="PTHR37469">
    <property type="entry name" value="CELLOBIONIC ACID PHOSPHORYLASE-RELATED"/>
    <property type="match status" value="1"/>
</dbReference>
<dbReference type="Proteomes" id="UP000077349">
    <property type="component" value="Unassembled WGS sequence"/>
</dbReference>
<comment type="caution">
    <text evidence="5">The sequence shown here is derived from an EMBL/GenBank/DDBJ whole genome shotgun (WGS) entry which is preliminary data.</text>
</comment>
<keyword evidence="2 5" id="KW-0808">Transferase</keyword>
<evidence type="ECO:0000313" key="5">
    <source>
        <dbReference type="EMBL" id="OAG75715.1"/>
    </source>
</evidence>
<dbReference type="Pfam" id="PF17167">
    <property type="entry name" value="Glyco_hydro_94"/>
    <property type="match status" value="1"/>
</dbReference>
<accession>A0A177G8M9</accession>
<evidence type="ECO:0000313" key="6">
    <source>
        <dbReference type="Proteomes" id="UP000077349"/>
    </source>
</evidence>
<dbReference type="PATRIC" id="fig|178901.16.peg.3278"/>
<dbReference type="Gene3D" id="1.50.10.10">
    <property type="match status" value="1"/>
</dbReference>
<evidence type="ECO:0000259" key="4">
    <source>
        <dbReference type="Pfam" id="PF17167"/>
    </source>
</evidence>
<dbReference type="InterPro" id="IPR008928">
    <property type="entry name" value="6-hairpin_glycosidase_sf"/>
</dbReference>
<dbReference type="Pfam" id="PF03633">
    <property type="entry name" value="Glyco_hydro_65C"/>
    <property type="match status" value="1"/>
</dbReference>
<evidence type="ECO:0000256" key="1">
    <source>
        <dbReference type="ARBA" id="ARBA00022676"/>
    </source>
</evidence>
<dbReference type="AlphaFoldDB" id="A0A177G8M9"/>
<dbReference type="EC" id="2.4.1.-" evidence="5"/>
<proteinExistence type="predicted"/>
<dbReference type="InterPro" id="IPR005194">
    <property type="entry name" value="Glyco_hydro_65_C"/>
</dbReference>
<evidence type="ECO:0000256" key="2">
    <source>
        <dbReference type="ARBA" id="ARBA00022679"/>
    </source>
</evidence>
<dbReference type="InterPro" id="IPR033432">
    <property type="entry name" value="GH94_catalytic"/>
</dbReference>
<dbReference type="Gene3D" id="2.60.420.10">
    <property type="entry name" value="Maltose phosphorylase, domain 3"/>
    <property type="match status" value="1"/>
</dbReference>
<evidence type="ECO:0000259" key="3">
    <source>
        <dbReference type="Pfam" id="PF03633"/>
    </source>
</evidence>
<organism evidence="5 6">
    <name type="scientific">Acetobacter malorum</name>
    <dbReference type="NCBI Taxonomy" id="178901"/>
    <lineage>
        <taxon>Bacteria</taxon>
        <taxon>Pseudomonadati</taxon>
        <taxon>Pseudomonadota</taxon>
        <taxon>Alphaproteobacteria</taxon>
        <taxon>Acetobacterales</taxon>
        <taxon>Acetobacteraceae</taxon>
        <taxon>Acetobacter</taxon>
    </lineage>
</organism>
<gene>
    <name evidence="5" type="ORF">Amal_03088</name>
</gene>
<dbReference type="GO" id="GO:0005975">
    <property type="term" value="P:carbohydrate metabolic process"/>
    <property type="evidence" value="ECO:0007669"/>
    <property type="project" value="InterPro"/>
</dbReference>
<dbReference type="SUPFAM" id="SSF48208">
    <property type="entry name" value="Six-hairpin glycosidases"/>
    <property type="match status" value="1"/>
</dbReference>
<dbReference type="InterPro" id="IPR012341">
    <property type="entry name" value="6hp_glycosidase-like_sf"/>
</dbReference>
<feature type="domain" description="Glycosyl hydrolase 94 catalytic" evidence="4">
    <location>
        <begin position="2"/>
        <end position="60"/>
    </location>
</feature>
<reference evidence="5 6" key="1">
    <citation type="submission" date="2016-03" db="EMBL/GenBank/DDBJ databases">
        <title>Draft genome sequence of Acetobacter malorum CECT 7742, a strain isolated from strawberry vinegar.</title>
        <authorList>
            <person name="Sainz F."/>
            <person name="Mas A."/>
            <person name="Torija M.J."/>
        </authorList>
    </citation>
    <scope>NUCLEOTIDE SEQUENCE [LARGE SCALE GENOMIC DNA]</scope>
    <source>
        <strain evidence="5 6">CECT 7742</strain>
    </source>
</reference>
<sequence length="138" mass="15763">MLNPIQHARTQEQADRYKLEPYVVAADIYSVAPHTGRGGWSWYTGSAGWMQRTGIESLLGIRIQGETLLITPCIPQDWKEFEVLLHWRSSRYQCIIKNPKGVNYSTSPSLTVDNILMGKTDRLELKDDGENHTVIYLL</sequence>
<protein>
    <submittedName>
        <fullName evidence="5">Cyclic beta-1,2-glucan synthase</fullName>
        <ecNumber evidence="5">2.4.1.-</ecNumber>
    </submittedName>
</protein>
<dbReference type="GO" id="GO:0016757">
    <property type="term" value="F:glycosyltransferase activity"/>
    <property type="evidence" value="ECO:0007669"/>
    <property type="project" value="UniProtKB-KW"/>
</dbReference>